<protein>
    <recommendedName>
        <fullName evidence="2">Transposase</fullName>
    </recommendedName>
</protein>
<evidence type="ECO:0008006" key="2">
    <source>
        <dbReference type="Google" id="ProtNLM"/>
    </source>
</evidence>
<organism evidence="1">
    <name type="scientific">groundwater metagenome</name>
    <dbReference type="NCBI Taxonomy" id="717931"/>
    <lineage>
        <taxon>unclassified sequences</taxon>
        <taxon>metagenomes</taxon>
        <taxon>ecological metagenomes</taxon>
    </lineage>
</organism>
<gene>
    <name evidence="1" type="ORF">MSIBF_A2480015</name>
</gene>
<sequence length="69" mass="8070">MVIKRNISGGTRSENGKIAWENMMSVMDTCRKMKVSFFDYVKDIFSGEHKMTRLSDLIIQKSLQNSHYH</sequence>
<dbReference type="AlphaFoldDB" id="A0A098EAN5"/>
<reference evidence="1" key="1">
    <citation type="submission" date="2014-09" db="EMBL/GenBank/DDBJ databases">
        <authorList>
            <person name="Probst J Alexander"/>
        </authorList>
    </citation>
    <scope>NUCLEOTIDE SEQUENCE</scope>
</reference>
<proteinExistence type="predicted"/>
<name>A0A098EAN5_9ZZZZ</name>
<accession>A0A098EAN5</accession>
<evidence type="ECO:0000313" key="1">
    <source>
        <dbReference type="EMBL" id="CEG12579.1"/>
    </source>
</evidence>
<dbReference type="EMBL" id="CCXY01000166">
    <property type="protein sequence ID" value="CEG12579.1"/>
    <property type="molecule type" value="Genomic_DNA"/>
</dbReference>